<comment type="caution">
    <text evidence="2">The sequence shown here is derived from an EMBL/GenBank/DDBJ whole genome shotgun (WGS) entry which is preliminary data.</text>
</comment>
<dbReference type="RefSeq" id="WP_205180143.1">
    <property type="nucleotide sequence ID" value="NZ_JAFBFH010000040.1"/>
</dbReference>
<proteinExistence type="predicted"/>
<protein>
    <submittedName>
        <fullName evidence="2">RNase H-like nuclease (RuvC/YqgF family)</fullName>
    </submittedName>
</protein>
<name>A0ABS2RBX6_9BACI</name>
<evidence type="ECO:0000256" key="1">
    <source>
        <dbReference type="SAM" id="Coils"/>
    </source>
</evidence>
<organism evidence="2 3">
    <name type="scientific">Siminovitchia thermophila</name>
    <dbReference type="NCBI Taxonomy" id="1245522"/>
    <lineage>
        <taxon>Bacteria</taxon>
        <taxon>Bacillati</taxon>
        <taxon>Bacillota</taxon>
        <taxon>Bacilli</taxon>
        <taxon>Bacillales</taxon>
        <taxon>Bacillaceae</taxon>
        <taxon>Siminovitchia</taxon>
    </lineage>
</organism>
<evidence type="ECO:0000313" key="3">
    <source>
        <dbReference type="Proteomes" id="UP000823485"/>
    </source>
</evidence>
<keyword evidence="1" id="KW-0175">Coiled coil</keyword>
<sequence length="77" mass="9110">MKNVESKDALIASLEAKVEDLEADLLEERQAYYLIDRKQRSRITHLELENAYLTKQLDRHRNEVKELEALLDKIKNT</sequence>
<dbReference type="EMBL" id="JAFBFH010000040">
    <property type="protein sequence ID" value="MBM7717160.1"/>
    <property type="molecule type" value="Genomic_DNA"/>
</dbReference>
<feature type="coiled-coil region" evidence="1">
    <location>
        <begin position="4"/>
        <end position="77"/>
    </location>
</feature>
<accession>A0ABS2RBX6</accession>
<reference evidence="2 3" key="1">
    <citation type="submission" date="2021-01" db="EMBL/GenBank/DDBJ databases">
        <title>Genomic Encyclopedia of Type Strains, Phase IV (KMG-IV): sequencing the most valuable type-strain genomes for metagenomic binning, comparative biology and taxonomic classification.</title>
        <authorList>
            <person name="Goeker M."/>
        </authorList>
    </citation>
    <scope>NUCLEOTIDE SEQUENCE [LARGE SCALE GENOMIC DNA]</scope>
    <source>
        <strain evidence="2 3">DSM 105453</strain>
    </source>
</reference>
<keyword evidence="3" id="KW-1185">Reference proteome</keyword>
<dbReference type="Proteomes" id="UP000823485">
    <property type="component" value="Unassembled WGS sequence"/>
</dbReference>
<gene>
    <name evidence="2" type="ORF">JOC94_004185</name>
</gene>
<evidence type="ECO:0000313" key="2">
    <source>
        <dbReference type="EMBL" id="MBM7717160.1"/>
    </source>
</evidence>